<reference evidence="3" key="1">
    <citation type="submission" date="2017-02" db="UniProtKB">
        <authorList>
            <consortium name="WormBaseParasite"/>
        </authorList>
    </citation>
    <scope>IDENTIFICATION</scope>
</reference>
<reference evidence="1 2" key="2">
    <citation type="submission" date="2018-10" db="EMBL/GenBank/DDBJ databases">
        <authorList>
            <consortium name="Pathogen Informatics"/>
        </authorList>
    </citation>
    <scope>NUCLEOTIDE SEQUENCE [LARGE SCALE GENOMIC DNA]</scope>
</reference>
<accession>A0A0N4VHP6</accession>
<keyword evidence="2" id="KW-1185">Reference proteome</keyword>
<dbReference type="Pfam" id="PF24664">
    <property type="entry name" value="Monjiviricetes_fusion"/>
    <property type="match status" value="1"/>
</dbReference>
<evidence type="ECO:0000313" key="1">
    <source>
        <dbReference type="EMBL" id="VDD94941.1"/>
    </source>
</evidence>
<dbReference type="STRING" id="51028.A0A0N4VHP6"/>
<dbReference type="AlphaFoldDB" id="A0A0N4VHP6"/>
<protein>
    <submittedName>
        <fullName evidence="3">Protein kinase domain-containing protein</fullName>
    </submittedName>
</protein>
<gene>
    <name evidence="1" type="ORF">EVEC_LOCUS9692</name>
</gene>
<dbReference type="Proteomes" id="UP000274131">
    <property type="component" value="Unassembled WGS sequence"/>
</dbReference>
<organism evidence="3">
    <name type="scientific">Enterobius vermicularis</name>
    <name type="common">Human pinworm</name>
    <dbReference type="NCBI Taxonomy" id="51028"/>
    <lineage>
        <taxon>Eukaryota</taxon>
        <taxon>Metazoa</taxon>
        <taxon>Ecdysozoa</taxon>
        <taxon>Nematoda</taxon>
        <taxon>Chromadorea</taxon>
        <taxon>Rhabditida</taxon>
        <taxon>Spirurina</taxon>
        <taxon>Oxyuridomorpha</taxon>
        <taxon>Oxyuroidea</taxon>
        <taxon>Oxyuridae</taxon>
        <taxon>Enterobius</taxon>
    </lineage>
</organism>
<name>A0A0N4VHP6_ENTVE</name>
<sequence>MSAPLQTNREIKKSPVAQPETPSLTMAVHFHKDQDNPKLLKSYRDEERRYSVKWPWRTQIPNLSDNFGLCLGRLKSLIRRVRENTDLLKEYDKVFKNQSERGIIEVAGKIDGMMTHRFDTFRVQSDIIFQGLTTRQSHSRYAVLAEYVSHQGLCHGAAYSVQYGDWQNVIVQANHQITLTKYDSDSSTTESQIRL</sequence>
<dbReference type="EMBL" id="UXUI01010230">
    <property type="protein sequence ID" value="VDD94941.1"/>
    <property type="molecule type" value="Genomic_DNA"/>
</dbReference>
<evidence type="ECO:0000313" key="3">
    <source>
        <dbReference type="WBParaSite" id="EVEC_0001034701-mRNA-1"/>
    </source>
</evidence>
<evidence type="ECO:0000313" key="2">
    <source>
        <dbReference type="Proteomes" id="UP000274131"/>
    </source>
</evidence>
<dbReference type="OrthoDB" id="5864674at2759"/>
<proteinExistence type="predicted"/>
<dbReference type="WBParaSite" id="EVEC_0001034701-mRNA-1">
    <property type="protein sequence ID" value="EVEC_0001034701-mRNA-1"/>
    <property type="gene ID" value="EVEC_0001034701"/>
</dbReference>